<keyword evidence="1" id="KW-0472">Membrane</keyword>
<keyword evidence="1" id="KW-1133">Transmembrane helix</keyword>
<gene>
    <name evidence="2" type="ordered locus">Tery_1190</name>
</gene>
<dbReference type="AlphaFoldDB" id="Q116M6"/>
<dbReference type="HOGENOM" id="CLU_2756654_0_0_3"/>
<feature type="transmembrane region" description="Helical" evidence="1">
    <location>
        <begin position="26"/>
        <end position="44"/>
    </location>
</feature>
<proteinExistence type="predicted"/>
<name>Q116M6_TRIEI</name>
<evidence type="ECO:0000313" key="2">
    <source>
        <dbReference type="EMBL" id="ABG50548.1"/>
    </source>
</evidence>
<accession>Q116M6</accession>
<dbReference type="KEGG" id="ter:Tery_1190"/>
<sequence length="70" mass="7731">MGLKFAKVPVLSICGAIGFFQGSNDALVFLTIFFVLDILLLFWLPTATTTPGSLKFVPPGSIYLRRFFSE</sequence>
<organism evidence="2">
    <name type="scientific">Trichodesmium erythraeum (strain IMS101)</name>
    <dbReference type="NCBI Taxonomy" id="203124"/>
    <lineage>
        <taxon>Bacteria</taxon>
        <taxon>Bacillati</taxon>
        <taxon>Cyanobacteriota</taxon>
        <taxon>Cyanophyceae</taxon>
        <taxon>Oscillatoriophycideae</taxon>
        <taxon>Oscillatoriales</taxon>
        <taxon>Microcoleaceae</taxon>
        <taxon>Trichodesmium</taxon>
    </lineage>
</organism>
<protein>
    <submittedName>
        <fullName evidence="2">Uncharacterized protein</fullName>
    </submittedName>
</protein>
<evidence type="ECO:0000256" key="1">
    <source>
        <dbReference type="SAM" id="Phobius"/>
    </source>
</evidence>
<keyword evidence="1" id="KW-0812">Transmembrane</keyword>
<dbReference type="EMBL" id="CP000393">
    <property type="protein sequence ID" value="ABG50548.1"/>
    <property type="molecule type" value="Genomic_DNA"/>
</dbReference>
<dbReference type="STRING" id="203124.Tery_1190"/>
<reference evidence="2" key="1">
    <citation type="submission" date="2006-06" db="EMBL/GenBank/DDBJ databases">
        <title>Complete sequence of Trichodesmium erythraeum IMS101.</title>
        <authorList>
            <consortium name="US DOE Joint Genome Institute"/>
            <person name="Copeland A."/>
            <person name="Lucas S."/>
            <person name="Lapidus A."/>
            <person name="Barry K."/>
            <person name="Detter J.C."/>
            <person name="Glavina del Rio T."/>
            <person name="Hammon N."/>
            <person name="Israni S."/>
            <person name="Dalin E."/>
            <person name="Tice H."/>
            <person name="Pitluck S."/>
            <person name="Kiss H."/>
            <person name="Munk A.C."/>
            <person name="Brettin T."/>
            <person name="Bruce D."/>
            <person name="Han C."/>
            <person name="Tapia R."/>
            <person name="Gilna P."/>
            <person name="Schmutz J."/>
            <person name="Larimer F."/>
            <person name="Land M."/>
            <person name="Hauser L."/>
            <person name="Kyrpides N."/>
            <person name="Kim E."/>
            <person name="Richardson P."/>
        </authorList>
    </citation>
    <scope>NUCLEOTIDE SEQUENCE [LARGE SCALE GENOMIC DNA]</scope>
    <source>
        <strain evidence="2">IMS101</strain>
    </source>
</reference>